<proteinExistence type="predicted"/>
<dbReference type="PANTHER" id="PTHR44360:SF1">
    <property type="entry name" value="DNAJ HOMOLOG SUBFAMILY B MEMBER 9"/>
    <property type="match status" value="1"/>
</dbReference>
<dbReference type="SUPFAM" id="SSF46565">
    <property type="entry name" value="Chaperone J-domain"/>
    <property type="match status" value="1"/>
</dbReference>
<dbReference type="InterPro" id="IPR001623">
    <property type="entry name" value="DnaJ_domain"/>
</dbReference>
<protein>
    <submittedName>
        <fullName evidence="3">DnaJ domain protein</fullName>
    </submittedName>
</protein>
<dbReference type="InterPro" id="IPR051948">
    <property type="entry name" value="Hsp70_co-chaperone_J-domain"/>
</dbReference>
<evidence type="ECO:0000256" key="1">
    <source>
        <dbReference type="ARBA" id="ARBA00023186"/>
    </source>
</evidence>
<name>A0A5J6VM49_9VIRU</name>
<dbReference type="PROSITE" id="PS50076">
    <property type="entry name" value="DNAJ_2"/>
    <property type="match status" value="1"/>
</dbReference>
<keyword evidence="1" id="KW-0143">Chaperone</keyword>
<dbReference type="InterPro" id="IPR036869">
    <property type="entry name" value="J_dom_sf"/>
</dbReference>
<dbReference type="Pfam" id="PF00226">
    <property type="entry name" value="DnaJ"/>
    <property type="match status" value="1"/>
</dbReference>
<dbReference type="Gene3D" id="1.10.287.110">
    <property type="entry name" value="DnaJ domain"/>
    <property type="match status" value="1"/>
</dbReference>
<reference evidence="3" key="1">
    <citation type="journal article" date="2019" name="Philos. Trans. R. Soc. Lond., B, Biol. Sci.">
        <title>Targeted metagenomic recovery of four divergent viruses reveals shared and distinctive characteristics of giant viruses of marine eukaryotes.</title>
        <authorList>
            <person name="Needham D.M."/>
            <person name="Poirier C."/>
            <person name="Hehenberger E."/>
            <person name="Jimenez V."/>
            <person name="Swalwell J.E."/>
            <person name="Santoro A.E."/>
            <person name="Worden A.Z."/>
        </authorList>
    </citation>
    <scope>NUCLEOTIDE SEQUENCE</scope>
    <source>
        <strain evidence="3">MPacV-611</strain>
    </source>
</reference>
<feature type="domain" description="J" evidence="2">
    <location>
        <begin position="2"/>
        <end position="65"/>
    </location>
</feature>
<organism evidence="3">
    <name type="scientific">Megaviridae environmental sample</name>
    <dbReference type="NCBI Taxonomy" id="1737588"/>
    <lineage>
        <taxon>Viruses</taxon>
        <taxon>Varidnaviria</taxon>
        <taxon>Bamfordvirae</taxon>
        <taxon>Nucleocytoviricota</taxon>
        <taxon>Megaviricetes</taxon>
        <taxon>Imitervirales</taxon>
        <taxon>Mimiviridae</taxon>
        <taxon>environmental samples</taxon>
    </lineage>
</organism>
<dbReference type="PANTHER" id="PTHR44360">
    <property type="entry name" value="DNAJ HOMOLOG SUBFAMILY B MEMBER 9"/>
    <property type="match status" value="1"/>
</dbReference>
<dbReference type="GO" id="GO:0051787">
    <property type="term" value="F:misfolded protein binding"/>
    <property type="evidence" value="ECO:0007669"/>
    <property type="project" value="TreeGrafter"/>
</dbReference>
<dbReference type="PRINTS" id="PR00625">
    <property type="entry name" value="JDOMAIN"/>
</dbReference>
<sequence>MNLYKILNVKEDANVEEIRKAYLKLVKIYHPDKSSDKNYNKFHEIKYAYDILKTKHTREKYNSMNNKTKDKFYRFIKEIFDSNITYEFLKKFNINLSKNSVIDINLYLEKCNLNDLLLLFMKNIIPSNINLDSNICSDTDEINEWNENVCEYYDELPVIYQKFNKQNIMIDLDIEIKNIQTHHIRKIKLIRNVNDNKIKNTFKFNVNTKYVIFNEGGDIKNNLKGHLIIKLTLPQEYIWLNNKIYLKYPISLYNYIYGVYYNLNNDKLFWLPIRDGNIIDLNKKINKYDFFIILTTEYKHTVKNQKILATYFN</sequence>
<accession>A0A5J6VM49</accession>
<evidence type="ECO:0000259" key="2">
    <source>
        <dbReference type="PROSITE" id="PS50076"/>
    </source>
</evidence>
<evidence type="ECO:0000313" key="3">
    <source>
        <dbReference type="EMBL" id="QFG74677.1"/>
    </source>
</evidence>
<dbReference type="EMBL" id="MN448289">
    <property type="protein sequence ID" value="QFG74677.1"/>
    <property type="molecule type" value="Genomic_DNA"/>
</dbReference>
<dbReference type="GO" id="GO:0036503">
    <property type="term" value="P:ERAD pathway"/>
    <property type="evidence" value="ECO:0007669"/>
    <property type="project" value="TreeGrafter"/>
</dbReference>
<dbReference type="CDD" id="cd06257">
    <property type="entry name" value="DnaJ"/>
    <property type="match status" value="1"/>
</dbReference>
<dbReference type="GO" id="GO:0051087">
    <property type="term" value="F:protein-folding chaperone binding"/>
    <property type="evidence" value="ECO:0007669"/>
    <property type="project" value="TreeGrafter"/>
</dbReference>
<dbReference type="SMART" id="SM00271">
    <property type="entry name" value="DnaJ"/>
    <property type="match status" value="1"/>
</dbReference>